<comment type="caution">
    <text evidence="6">The sequence shown here is derived from an EMBL/GenBank/DDBJ whole genome shotgun (WGS) entry which is preliminary data.</text>
</comment>
<protein>
    <submittedName>
        <fullName evidence="6">LysR family transcriptional regulator</fullName>
    </submittedName>
</protein>
<dbReference type="InterPro" id="IPR000847">
    <property type="entry name" value="LysR_HTH_N"/>
</dbReference>
<comment type="similarity">
    <text evidence="1">Belongs to the LysR transcriptional regulatory family.</text>
</comment>
<dbReference type="Pfam" id="PF00126">
    <property type="entry name" value="HTH_1"/>
    <property type="match status" value="1"/>
</dbReference>
<dbReference type="PROSITE" id="PS50931">
    <property type="entry name" value="HTH_LYSR"/>
    <property type="match status" value="1"/>
</dbReference>
<evidence type="ECO:0000313" key="7">
    <source>
        <dbReference type="Proteomes" id="UP000886886"/>
    </source>
</evidence>
<keyword evidence="3" id="KW-0238">DNA-binding</keyword>
<dbReference type="SUPFAM" id="SSF53850">
    <property type="entry name" value="Periplasmic binding protein-like II"/>
    <property type="match status" value="1"/>
</dbReference>
<evidence type="ECO:0000259" key="5">
    <source>
        <dbReference type="PROSITE" id="PS50931"/>
    </source>
</evidence>
<evidence type="ECO:0000256" key="3">
    <source>
        <dbReference type="ARBA" id="ARBA00023125"/>
    </source>
</evidence>
<evidence type="ECO:0000256" key="2">
    <source>
        <dbReference type="ARBA" id="ARBA00023015"/>
    </source>
</evidence>
<dbReference type="PANTHER" id="PTHR30346">
    <property type="entry name" value="TRANSCRIPTIONAL DUAL REGULATOR HCAR-RELATED"/>
    <property type="match status" value="1"/>
</dbReference>
<dbReference type="PRINTS" id="PR00039">
    <property type="entry name" value="HTHLYSR"/>
</dbReference>
<dbReference type="GO" id="GO:0032993">
    <property type="term" value="C:protein-DNA complex"/>
    <property type="evidence" value="ECO:0007669"/>
    <property type="project" value="TreeGrafter"/>
</dbReference>
<reference evidence="6" key="2">
    <citation type="journal article" date="2021" name="PeerJ">
        <title>Extensive microbial diversity within the chicken gut microbiome revealed by metagenomics and culture.</title>
        <authorList>
            <person name="Gilroy R."/>
            <person name="Ravi A."/>
            <person name="Getino M."/>
            <person name="Pursley I."/>
            <person name="Horton D.L."/>
            <person name="Alikhan N.F."/>
            <person name="Baker D."/>
            <person name="Gharbi K."/>
            <person name="Hall N."/>
            <person name="Watson M."/>
            <person name="Adriaenssens E.M."/>
            <person name="Foster-Nyarko E."/>
            <person name="Jarju S."/>
            <person name="Secka A."/>
            <person name="Antonio M."/>
            <person name="Oren A."/>
            <person name="Chaudhuri R.R."/>
            <person name="La Ragione R."/>
            <person name="Hildebrand F."/>
            <person name="Pallen M.J."/>
        </authorList>
    </citation>
    <scope>NUCLEOTIDE SEQUENCE</scope>
    <source>
        <strain evidence="6">ChiSjej3B21-11622</strain>
    </source>
</reference>
<feature type="domain" description="HTH lysR-type" evidence="5">
    <location>
        <begin position="2"/>
        <end position="59"/>
    </location>
</feature>
<organism evidence="6 7">
    <name type="scientific">Candidatus Limivivens merdigallinarum</name>
    <dbReference type="NCBI Taxonomy" id="2840859"/>
    <lineage>
        <taxon>Bacteria</taxon>
        <taxon>Bacillati</taxon>
        <taxon>Bacillota</taxon>
        <taxon>Clostridia</taxon>
        <taxon>Lachnospirales</taxon>
        <taxon>Lachnospiraceae</taxon>
        <taxon>Lachnospiraceae incertae sedis</taxon>
        <taxon>Candidatus Limivivens</taxon>
    </lineage>
</organism>
<sequence length="293" mass="32395">MLNLSELKQLTVFADCGTLSKASEALHISQPTLTRSMKHVEETFGVPLFNRGKNKLTLNETGLLAVEYARKLLSEEQHALEQVQAFDQKLHTIAVESCAPAPLWTLLPLLSAHFPQKTISSSLVEIPVIIDHVLSGKCEIGILPFSINNPPPFADQKPFPAGIQSLSCIPFLREELSVCIPKDQAMAQCESLTFAQLNGFNCLLRSQIGFWNELCSKKMPASKFLVQEDDFAFRELVRASSLPCFTTNLASDGGILHGRNIIPITDPEANVSYHLLFPARKKEYLFLAGKSGE</sequence>
<dbReference type="Gene3D" id="1.10.10.10">
    <property type="entry name" value="Winged helix-like DNA-binding domain superfamily/Winged helix DNA-binding domain"/>
    <property type="match status" value="1"/>
</dbReference>
<dbReference type="GO" id="GO:0003700">
    <property type="term" value="F:DNA-binding transcription factor activity"/>
    <property type="evidence" value="ECO:0007669"/>
    <property type="project" value="InterPro"/>
</dbReference>
<evidence type="ECO:0000256" key="4">
    <source>
        <dbReference type="ARBA" id="ARBA00023163"/>
    </source>
</evidence>
<name>A0A9D1D0F4_9FIRM</name>
<dbReference type="Proteomes" id="UP000886886">
    <property type="component" value="Unassembled WGS sequence"/>
</dbReference>
<dbReference type="PANTHER" id="PTHR30346:SF0">
    <property type="entry name" value="HCA OPERON TRANSCRIPTIONAL ACTIVATOR HCAR"/>
    <property type="match status" value="1"/>
</dbReference>
<dbReference type="InterPro" id="IPR036390">
    <property type="entry name" value="WH_DNA-bd_sf"/>
</dbReference>
<proteinExistence type="inferred from homology"/>
<dbReference type="AlphaFoldDB" id="A0A9D1D0F4"/>
<evidence type="ECO:0000256" key="1">
    <source>
        <dbReference type="ARBA" id="ARBA00009437"/>
    </source>
</evidence>
<keyword evidence="4" id="KW-0804">Transcription</keyword>
<accession>A0A9D1D0F4</accession>
<dbReference type="EMBL" id="DVFT01000038">
    <property type="protein sequence ID" value="HIQ95478.1"/>
    <property type="molecule type" value="Genomic_DNA"/>
</dbReference>
<dbReference type="GO" id="GO:0003677">
    <property type="term" value="F:DNA binding"/>
    <property type="evidence" value="ECO:0007669"/>
    <property type="project" value="UniProtKB-KW"/>
</dbReference>
<dbReference type="SUPFAM" id="SSF46785">
    <property type="entry name" value="Winged helix' DNA-binding domain"/>
    <property type="match status" value="1"/>
</dbReference>
<evidence type="ECO:0000313" key="6">
    <source>
        <dbReference type="EMBL" id="HIQ95478.1"/>
    </source>
</evidence>
<keyword evidence="2" id="KW-0805">Transcription regulation</keyword>
<dbReference type="Gene3D" id="3.40.190.290">
    <property type="match status" value="1"/>
</dbReference>
<gene>
    <name evidence="6" type="ORF">IAB26_02850</name>
</gene>
<dbReference type="InterPro" id="IPR036388">
    <property type="entry name" value="WH-like_DNA-bd_sf"/>
</dbReference>
<reference evidence="6" key="1">
    <citation type="submission" date="2020-10" db="EMBL/GenBank/DDBJ databases">
        <authorList>
            <person name="Gilroy R."/>
        </authorList>
    </citation>
    <scope>NUCLEOTIDE SEQUENCE</scope>
    <source>
        <strain evidence="6">ChiSjej3B21-11622</strain>
    </source>
</reference>